<accession>A0ABU8HCY0</accession>
<sequence>MNWNVADIEQYINEQEYIDTVVIPLVPITFGQGMKNNASQMEFINILTQQLERQFKGRLLLLPNFTYVEEVDKLTNKEMLQTFVSHLKALPLKHVLYVTSDKVWKSYENELEGECIWIPAIPLDNMDDQYKRSIMEDQVKQLLNIFIQKWQNR</sequence>
<dbReference type="Pfam" id="PF10673">
    <property type="entry name" value="DUF2487"/>
    <property type="match status" value="1"/>
</dbReference>
<protein>
    <submittedName>
        <fullName evidence="1">YpiF family protein</fullName>
    </submittedName>
</protein>
<dbReference type="Proteomes" id="UP001312865">
    <property type="component" value="Unassembled WGS sequence"/>
</dbReference>
<dbReference type="InterPro" id="IPR019615">
    <property type="entry name" value="DUF2487"/>
</dbReference>
<name>A0ABU8HCY0_9BACI</name>
<reference evidence="1 2" key="1">
    <citation type="journal article" date="2018" name="J. Microbiol.">
        <title>Bacillus spongiae sp. nov., isolated from sponge of Jeju Island.</title>
        <authorList>
            <person name="Lee G.E."/>
            <person name="Im W.T."/>
            <person name="Park J.S."/>
        </authorList>
    </citation>
    <scope>NUCLEOTIDE SEQUENCE [LARGE SCALE GENOMIC DNA]</scope>
    <source>
        <strain evidence="1 2">135PIL107-10</strain>
    </source>
</reference>
<evidence type="ECO:0000313" key="1">
    <source>
        <dbReference type="EMBL" id="MEI5907200.1"/>
    </source>
</evidence>
<keyword evidence="2" id="KW-1185">Reference proteome</keyword>
<dbReference type="EMBL" id="JBBAXC010000006">
    <property type="protein sequence ID" value="MEI5907200.1"/>
    <property type="molecule type" value="Genomic_DNA"/>
</dbReference>
<evidence type="ECO:0000313" key="2">
    <source>
        <dbReference type="Proteomes" id="UP001312865"/>
    </source>
</evidence>
<comment type="caution">
    <text evidence="1">The sequence shown here is derived from an EMBL/GenBank/DDBJ whole genome shotgun (WGS) entry which is preliminary data.</text>
</comment>
<gene>
    <name evidence="1" type="ORF">WAK64_09035</name>
</gene>
<organism evidence="1 2">
    <name type="scientific">Bacillus spongiae</name>
    <dbReference type="NCBI Taxonomy" id="2683610"/>
    <lineage>
        <taxon>Bacteria</taxon>
        <taxon>Bacillati</taxon>
        <taxon>Bacillota</taxon>
        <taxon>Bacilli</taxon>
        <taxon>Bacillales</taxon>
        <taxon>Bacillaceae</taxon>
        <taxon>Bacillus</taxon>
    </lineage>
</organism>
<proteinExistence type="predicted"/>